<evidence type="ECO:0000313" key="2">
    <source>
        <dbReference type="Proteomes" id="UP000070065"/>
    </source>
</evidence>
<protein>
    <submittedName>
        <fullName evidence="1">Uncharacterized protein</fullName>
    </submittedName>
</protein>
<accession>A0A133RRZ7</accession>
<comment type="caution">
    <text evidence="1">The sequence shown here is derived from an EMBL/GenBank/DDBJ whole genome shotgun (WGS) entry which is preliminary data.</text>
</comment>
<gene>
    <name evidence="1" type="ORF">HMPREF3228_01970</name>
</gene>
<dbReference type="PATRIC" id="fig|28037.231.peg.1947"/>
<dbReference type="AlphaFoldDB" id="A0A133RRZ7"/>
<dbReference type="Proteomes" id="UP000070065">
    <property type="component" value="Unassembled WGS sequence"/>
</dbReference>
<proteinExistence type="predicted"/>
<reference evidence="1 2" key="1">
    <citation type="submission" date="2016-01" db="EMBL/GenBank/DDBJ databases">
        <authorList>
            <person name="Oliw E.H."/>
        </authorList>
    </citation>
    <scope>NUCLEOTIDE SEQUENCE [LARGE SCALE GENOMIC DNA]</scope>
    <source>
        <strain evidence="1 2">CMW7705B</strain>
    </source>
</reference>
<dbReference type="EMBL" id="LRQR01000110">
    <property type="protein sequence ID" value="KXA57896.1"/>
    <property type="molecule type" value="Genomic_DNA"/>
</dbReference>
<evidence type="ECO:0000313" key="1">
    <source>
        <dbReference type="EMBL" id="KXA57896.1"/>
    </source>
</evidence>
<organism evidence="1 2">
    <name type="scientific">Streptococcus mitis</name>
    <dbReference type="NCBI Taxonomy" id="28037"/>
    <lineage>
        <taxon>Bacteria</taxon>
        <taxon>Bacillati</taxon>
        <taxon>Bacillota</taxon>
        <taxon>Bacilli</taxon>
        <taxon>Lactobacillales</taxon>
        <taxon>Streptococcaceae</taxon>
        <taxon>Streptococcus</taxon>
        <taxon>Streptococcus mitis group</taxon>
    </lineage>
</organism>
<sequence length="41" mass="4886">MKITNFSLVKGISSKSWFFLFLIFLRNQKSTKTVNYFLSIH</sequence>
<name>A0A133RRZ7_STRMT</name>